<evidence type="ECO:0000313" key="1">
    <source>
        <dbReference type="EMBL" id="CAA6806511.1"/>
    </source>
</evidence>
<gene>
    <name evidence="1" type="ORF">HELGO_WM12432</name>
</gene>
<name>A0A6S6SVB6_9BACT</name>
<protein>
    <submittedName>
        <fullName evidence="1">Uncharacterized protein</fullName>
    </submittedName>
</protein>
<dbReference type="InterPro" id="IPR014054">
    <property type="entry name" value="Phage_regulatory_Rha"/>
</dbReference>
<reference evidence="1" key="1">
    <citation type="submission" date="2020-01" db="EMBL/GenBank/DDBJ databases">
        <authorList>
            <person name="Meier V. D."/>
            <person name="Meier V D."/>
        </authorList>
    </citation>
    <scope>NUCLEOTIDE SEQUENCE</scope>
    <source>
        <strain evidence="1">HLG_WM_MAG_02</strain>
    </source>
</reference>
<dbReference type="Pfam" id="PF09669">
    <property type="entry name" value="Phage_pRha"/>
    <property type="match status" value="1"/>
</dbReference>
<dbReference type="EMBL" id="CACVAZ010000033">
    <property type="protein sequence ID" value="CAA6806511.1"/>
    <property type="molecule type" value="Genomic_DNA"/>
</dbReference>
<organism evidence="1">
    <name type="scientific">uncultured Sulfurovum sp</name>
    <dbReference type="NCBI Taxonomy" id="269237"/>
    <lineage>
        <taxon>Bacteria</taxon>
        <taxon>Pseudomonadati</taxon>
        <taxon>Campylobacterota</taxon>
        <taxon>Epsilonproteobacteria</taxon>
        <taxon>Campylobacterales</taxon>
        <taxon>Sulfurovaceae</taxon>
        <taxon>Sulfurovum</taxon>
        <taxon>environmental samples</taxon>
    </lineage>
</organism>
<sequence length="300" mass="34459">MYLFLKERFSMTHLLEIINNEPRVSALVIANSTDNKYTSINNLLRTYRKDIEEFGKVLTYDLKSQVGKQSKTVTMLNEQQATFLMTLLKNSKQVVEFKKNLVKAFFKLREAQQTSTSFPPASSTFTKYDFTLVIFYLFGRAMITKAIPNLKLSSAEELTTKYNESLFRRTALTKNEIITLVIEKLLEEKFLHLDEEGKILTNFTYGQVLEQLQLHSYGAELQLIMNRPLSELPTVQNPTALQSMVNDNQPTEKAKAPETYKGQETNAVVYVDMVFDAIDMMEKHGVTARTIKTLISTQQF</sequence>
<proteinExistence type="predicted"/>
<dbReference type="AlphaFoldDB" id="A0A6S6SVB6"/>
<accession>A0A6S6SVB6</accession>